<evidence type="ECO:0000256" key="1">
    <source>
        <dbReference type="SAM" id="Phobius"/>
    </source>
</evidence>
<keyword evidence="3" id="KW-1185">Reference proteome</keyword>
<dbReference type="AlphaFoldDB" id="A0A9X1WDT7"/>
<reference evidence="2" key="1">
    <citation type="submission" date="2022-04" db="EMBL/GenBank/DDBJ databases">
        <title>Corynebacterium kalidii LD5P10.</title>
        <authorList>
            <person name="Sun J.Q."/>
        </authorList>
    </citation>
    <scope>NUCLEOTIDE SEQUENCE</scope>
    <source>
        <strain evidence="2">LD5P10</strain>
    </source>
</reference>
<dbReference type="Proteomes" id="UP001139207">
    <property type="component" value="Unassembled WGS sequence"/>
</dbReference>
<evidence type="ECO:0000313" key="3">
    <source>
        <dbReference type="Proteomes" id="UP001139207"/>
    </source>
</evidence>
<keyword evidence="1" id="KW-1133">Transmembrane helix</keyword>
<dbReference type="RefSeq" id="WP_244802886.1">
    <property type="nucleotide sequence ID" value="NZ_JALIEA010000005.1"/>
</dbReference>
<evidence type="ECO:0000313" key="2">
    <source>
        <dbReference type="EMBL" id="MCJ7857134.1"/>
    </source>
</evidence>
<feature type="transmembrane region" description="Helical" evidence="1">
    <location>
        <begin position="68"/>
        <end position="86"/>
    </location>
</feature>
<accession>A0A9X1WDT7</accession>
<dbReference type="InterPro" id="IPR025962">
    <property type="entry name" value="SdpI/YhfL"/>
</dbReference>
<keyword evidence="1" id="KW-0472">Membrane</keyword>
<feature type="transmembrane region" description="Helical" evidence="1">
    <location>
        <begin position="93"/>
        <end position="111"/>
    </location>
</feature>
<proteinExistence type="predicted"/>
<dbReference type="Pfam" id="PF13630">
    <property type="entry name" value="SdpI"/>
    <property type="match status" value="1"/>
</dbReference>
<sequence length="139" mass="14208">MSDALMAVAFPAVMAVVLSMVFSQVTKAAARGDLPRSGAVGIRTRATKASDGAWAAGHEAAAPVARTVTLGVSVLAAVIIILSFIFEGAWVTALGVVPFVIVLVSIIPVVGTANRAARAAAAAEAAESAAQKRKKKRRR</sequence>
<keyword evidence="1" id="KW-0812">Transmembrane</keyword>
<dbReference type="EMBL" id="JALIEA010000005">
    <property type="protein sequence ID" value="MCJ7857134.1"/>
    <property type="molecule type" value="Genomic_DNA"/>
</dbReference>
<organism evidence="2 3">
    <name type="scientific">Corynebacterium kalidii</name>
    <dbReference type="NCBI Taxonomy" id="2931982"/>
    <lineage>
        <taxon>Bacteria</taxon>
        <taxon>Bacillati</taxon>
        <taxon>Actinomycetota</taxon>
        <taxon>Actinomycetes</taxon>
        <taxon>Mycobacteriales</taxon>
        <taxon>Corynebacteriaceae</taxon>
        <taxon>Corynebacterium</taxon>
    </lineage>
</organism>
<comment type="caution">
    <text evidence="2">The sequence shown here is derived from an EMBL/GenBank/DDBJ whole genome shotgun (WGS) entry which is preliminary data.</text>
</comment>
<name>A0A9X1WDT7_9CORY</name>
<protein>
    <submittedName>
        <fullName evidence="2">SdpI family protein</fullName>
    </submittedName>
</protein>
<gene>
    <name evidence="2" type="ORF">MUN33_00150</name>
</gene>